<comment type="caution">
    <text evidence="1">The sequence shown here is derived from an EMBL/GenBank/DDBJ whole genome shotgun (WGS) entry which is preliminary data.</text>
</comment>
<name>A0A9P6E1E7_9AGAM</name>
<evidence type="ECO:0000313" key="1">
    <source>
        <dbReference type="EMBL" id="KAF9519143.1"/>
    </source>
</evidence>
<protein>
    <submittedName>
        <fullName evidence="1">Uncharacterized protein</fullName>
    </submittedName>
</protein>
<keyword evidence="2" id="KW-1185">Reference proteome</keyword>
<gene>
    <name evidence="1" type="ORF">BS47DRAFT_74198</name>
</gene>
<dbReference type="AlphaFoldDB" id="A0A9P6E1E7"/>
<reference evidence="1" key="1">
    <citation type="journal article" date="2020" name="Nat. Commun.">
        <title>Large-scale genome sequencing of mycorrhizal fungi provides insights into the early evolution of symbiotic traits.</title>
        <authorList>
            <person name="Miyauchi S."/>
            <person name="Kiss E."/>
            <person name="Kuo A."/>
            <person name="Drula E."/>
            <person name="Kohler A."/>
            <person name="Sanchez-Garcia M."/>
            <person name="Morin E."/>
            <person name="Andreopoulos B."/>
            <person name="Barry K.W."/>
            <person name="Bonito G."/>
            <person name="Buee M."/>
            <person name="Carver A."/>
            <person name="Chen C."/>
            <person name="Cichocki N."/>
            <person name="Clum A."/>
            <person name="Culley D."/>
            <person name="Crous P.W."/>
            <person name="Fauchery L."/>
            <person name="Girlanda M."/>
            <person name="Hayes R.D."/>
            <person name="Keri Z."/>
            <person name="LaButti K."/>
            <person name="Lipzen A."/>
            <person name="Lombard V."/>
            <person name="Magnuson J."/>
            <person name="Maillard F."/>
            <person name="Murat C."/>
            <person name="Nolan M."/>
            <person name="Ohm R.A."/>
            <person name="Pangilinan J."/>
            <person name="Pereira M.F."/>
            <person name="Perotto S."/>
            <person name="Peter M."/>
            <person name="Pfister S."/>
            <person name="Riley R."/>
            <person name="Sitrit Y."/>
            <person name="Stielow J.B."/>
            <person name="Szollosi G."/>
            <person name="Zifcakova L."/>
            <person name="Stursova M."/>
            <person name="Spatafora J.W."/>
            <person name="Tedersoo L."/>
            <person name="Vaario L.M."/>
            <person name="Yamada A."/>
            <person name="Yan M."/>
            <person name="Wang P."/>
            <person name="Xu J."/>
            <person name="Bruns T."/>
            <person name="Baldrian P."/>
            <person name="Vilgalys R."/>
            <person name="Dunand C."/>
            <person name="Henrissat B."/>
            <person name="Grigoriev I.V."/>
            <person name="Hibbett D."/>
            <person name="Nagy L.G."/>
            <person name="Martin F.M."/>
        </authorList>
    </citation>
    <scope>NUCLEOTIDE SEQUENCE</scope>
    <source>
        <strain evidence="1">UP504</strain>
    </source>
</reference>
<dbReference type="EMBL" id="MU128919">
    <property type="protein sequence ID" value="KAF9519143.1"/>
    <property type="molecule type" value="Genomic_DNA"/>
</dbReference>
<sequence length="137" mass="15567">MLGQLRYFPLLCLSQFGLSGLDAPFRRTMKFYDVFDPNCDNNVFVFFYGFEPMLMAGCHVPTSAEKRTIETNSFCRWLCGFLEVCTDDKWSLYLCNFKPGPAAVLCGPLTPLPRNPSWKSTVSSLSEPASLHSCRWD</sequence>
<dbReference type="Proteomes" id="UP000886523">
    <property type="component" value="Unassembled WGS sequence"/>
</dbReference>
<accession>A0A9P6E1E7</accession>
<evidence type="ECO:0000313" key="2">
    <source>
        <dbReference type="Proteomes" id="UP000886523"/>
    </source>
</evidence>
<organism evidence="1 2">
    <name type="scientific">Hydnum rufescens UP504</name>
    <dbReference type="NCBI Taxonomy" id="1448309"/>
    <lineage>
        <taxon>Eukaryota</taxon>
        <taxon>Fungi</taxon>
        <taxon>Dikarya</taxon>
        <taxon>Basidiomycota</taxon>
        <taxon>Agaricomycotina</taxon>
        <taxon>Agaricomycetes</taxon>
        <taxon>Cantharellales</taxon>
        <taxon>Hydnaceae</taxon>
        <taxon>Hydnum</taxon>
    </lineage>
</organism>
<proteinExistence type="predicted"/>